<organism evidence="1 2">
    <name type="scientific">Actinocatenispora sera</name>
    <dbReference type="NCBI Taxonomy" id="390989"/>
    <lineage>
        <taxon>Bacteria</taxon>
        <taxon>Bacillati</taxon>
        <taxon>Actinomycetota</taxon>
        <taxon>Actinomycetes</taxon>
        <taxon>Micromonosporales</taxon>
        <taxon>Micromonosporaceae</taxon>
        <taxon>Actinocatenispora</taxon>
    </lineage>
</organism>
<dbReference type="KEGG" id="aser:Asera_46450"/>
<protein>
    <submittedName>
        <fullName evidence="1">Replication initiation protein</fullName>
    </submittedName>
</protein>
<sequence length="510" mass="55041">MTSSTVTLAPEAALAVVSDAGACAETRASFRLSRTLDDTLGSGSRGGATRTAIERAASGDVEAWLGHVRSAAGCSNPVRLTGSIDRIDAATGALLGTTSTQDMPDGAIYKACGNRRSSVCPHCAEVYRRDAFQLIRAGMVGGKGVDTCVSIRPAVFATLTAPSFGVVHTRRTSKAGQPLPCRPRRNPEVCPHGVELACHALHDKGAHVLGMPLCLDCYDYAGQVAFNACASELWRRTTIAVNRYLSRLASRSGLGEVRATCCKVAEFQTRGVVHYHAVFRLDGIDPDTGDATAPPAELDVVDLTDALAFAAAGTSFTTAPHPDQPNGWHLAWGEQFKPIPVKLSGDQEVTDSLVAGYLAKYATKSTEATGHVSRRLNTETIDLYANEHGTHTERLIDACWYLGRVPEWRRLRRWAHMLGFGGHFLTKSRRYSITFRILRDTRVIWRRTVDADPATDTDGETTLVVGNLTYSGSGWRTLGDAMLANTSAALAREQQRVGREELAHAQSMTD</sequence>
<evidence type="ECO:0000313" key="1">
    <source>
        <dbReference type="EMBL" id="BCJ30537.1"/>
    </source>
</evidence>
<dbReference type="Pfam" id="PF20199">
    <property type="entry name" value="RepSA"/>
    <property type="match status" value="1"/>
</dbReference>
<dbReference type="InterPro" id="IPR046828">
    <property type="entry name" value="RepSA"/>
</dbReference>
<dbReference type="EMBL" id="AP023354">
    <property type="protein sequence ID" value="BCJ30537.1"/>
    <property type="molecule type" value="Genomic_DNA"/>
</dbReference>
<dbReference type="Proteomes" id="UP000680750">
    <property type="component" value="Chromosome"/>
</dbReference>
<proteinExistence type="predicted"/>
<gene>
    <name evidence="1" type="ORF">Asera_46450</name>
</gene>
<accession>A0A810L5N0</accession>
<dbReference type="AlphaFoldDB" id="A0A810L5N0"/>
<name>A0A810L5N0_9ACTN</name>
<evidence type="ECO:0000313" key="2">
    <source>
        <dbReference type="Proteomes" id="UP000680750"/>
    </source>
</evidence>
<keyword evidence="2" id="KW-1185">Reference proteome</keyword>
<reference evidence="1" key="1">
    <citation type="submission" date="2020-08" db="EMBL/GenBank/DDBJ databases">
        <title>Whole genome shotgun sequence of Actinocatenispora sera NBRC 101916.</title>
        <authorList>
            <person name="Komaki H."/>
            <person name="Tamura T."/>
        </authorList>
    </citation>
    <scope>NUCLEOTIDE SEQUENCE</scope>
    <source>
        <strain evidence="1">NBRC 101916</strain>
    </source>
</reference>